<dbReference type="SUPFAM" id="SSF50044">
    <property type="entry name" value="SH3-domain"/>
    <property type="match status" value="1"/>
</dbReference>
<dbReference type="InterPro" id="IPR001060">
    <property type="entry name" value="FCH_dom"/>
</dbReference>
<keyword evidence="2 6" id="KW-0728">SH3 domain</keyword>
<dbReference type="SMART" id="SM00326">
    <property type="entry name" value="SH3"/>
    <property type="match status" value="1"/>
</dbReference>
<keyword evidence="9" id="KW-0812">Transmembrane</keyword>
<dbReference type="Gene3D" id="2.30.30.40">
    <property type="entry name" value="SH3 Domains"/>
    <property type="match status" value="1"/>
</dbReference>
<dbReference type="GO" id="GO:0005543">
    <property type="term" value="F:phospholipid binding"/>
    <property type="evidence" value="ECO:0007669"/>
    <property type="project" value="TreeGrafter"/>
</dbReference>
<dbReference type="Pfam" id="PF00611">
    <property type="entry name" value="FCH"/>
    <property type="match status" value="1"/>
</dbReference>
<evidence type="ECO:0000256" key="9">
    <source>
        <dbReference type="SAM" id="Phobius"/>
    </source>
</evidence>
<accession>A0A9P6C2Z8</accession>
<evidence type="ECO:0000256" key="2">
    <source>
        <dbReference type="ARBA" id="ARBA00022443"/>
    </source>
</evidence>
<feature type="region of interest" description="Disordered" evidence="8">
    <location>
        <begin position="396"/>
        <end position="470"/>
    </location>
</feature>
<comment type="subcellular location">
    <subcellularLocation>
        <location evidence="1">Cytoplasm</location>
        <location evidence="1">Cytoskeleton</location>
    </subcellularLocation>
</comment>
<proteinExistence type="predicted"/>
<comment type="caution">
    <text evidence="12">The sequence shown here is derived from an EMBL/GenBank/DDBJ whole genome shotgun (WGS) entry which is preliminary data.</text>
</comment>
<keyword evidence="7" id="KW-0175">Coiled coil</keyword>
<feature type="region of interest" description="Disordered" evidence="8">
    <location>
        <begin position="294"/>
        <end position="361"/>
    </location>
</feature>
<dbReference type="Pfam" id="PF00018">
    <property type="entry name" value="SH3_1"/>
    <property type="match status" value="1"/>
</dbReference>
<sequence>MHQVRAQQSATSLARNAPPRVNGADPFNGYESRDFCNAFWGSGDAGPNVLFARMRGAERTTDELRNFWHERTNIEEEYAQKLAKLAKVPIGVEEVGELRTSLNILRKESEVQAASHLDLANRMRNLLEKQTADFHMKQVNHRRTLQANVEKKLKHRQTQETFALKAREKYEGDRARINAYTQQLDYMTGVDAQRVEQKLARTRETAKANEKDFLAFTQTLSELLAEWQTEWRNFCDACHDIEEDRMDFMKDNLWLYANEVSTLCVSDDQSCERIREALDQFEPERDVLSFAEEYGSGNDLPQPPSISSDPNDPSSASRTQYADFPRGSHRTPRAYSFDGYALGHQPEPTNTATQPNGATGTAAESIITHSPEITPAVPKPDPQPVIAPVVNTTPRTATTTAASASTSSPSIGSTANVNTSPIVPPLAPSIPASSPPPVVPQPQPGGSIMRGPSVRSPSLPTPNGQQSTEMPAHERKVLFYGTFALSLIKIGANCAYALVLVWLVRALYDYQATIEEEFDFQAGDIIAVTAAPEDGWWSGELLDEARKVEGKHIFPSNFVCLF</sequence>
<dbReference type="SUPFAM" id="SSF103657">
    <property type="entry name" value="BAR/IMD domain-like"/>
    <property type="match status" value="1"/>
</dbReference>
<feature type="compositionally biased region" description="Polar residues" evidence="8">
    <location>
        <begin position="347"/>
        <end position="359"/>
    </location>
</feature>
<gene>
    <name evidence="12" type="ORF">P691DRAFT_798564</name>
</gene>
<evidence type="ECO:0000256" key="6">
    <source>
        <dbReference type="PROSITE-ProRule" id="PRU00192"/>
    </source>
</evidence>
<dbReference type="AlphaFoldDB" id="A0A9P6C2Z8"/>
<dbReference type="CDD" id="cd00174">
    <property type="entry name" value="SH3"/>
    <property type="match status" value="1"/>
</dbReference>
<dbReference type="InterPro" id="IPR027267">
    <property type="entry name" value="AH/BAR_dom_sf"/>
</dbReference>
<evidence type="ECO:0000259" key="11">
    <source>
        <dbReference type="PROSITE" id="PS51741"/>
    </source>
</evidence>
<feature type="region of interest" description="Disordered" evidence="8">
    <location>
        <begin position="1"/>
        <end position="25"/>
    </location>
</feature>
<dbReference type="InterPro" id="IPR036028">
    <property type="entry name" value="SH3-like_dom_sf"/>
</dbReference>
<evidence type="ECO:0000256" key="4">
    <source>
        <dbReference type="ARBA" id="ARBA00022553"/>
    </source>
</evidence>
<dbReference type="OrthoDB" id="19092at2759"/>
<evidence type="ECO:0000259" key="10">
    <source>
        <dbReference type="PROSITE" id="PS50002"/>
    </source>
</evidence>
<keyword evidence="9" id="KW-1133">Transmembrane helix</keyword>
<keyword evidence="9" id="KW-0472">Membrane</keyword>
<dbReference type="GO" id="GO:0009898">
    <property type="term" value="C:cytoplasmic side of plasma membrane"/>
    <property type="evidence" value="ECO:0007669"/>
    <property type="project" value="TreeGrafter"/>
</dbReference>
<protein>
    <recommendedName>
        <fullName evidence="14">SH3 domain-containing protein</fullName>
    </recommendedName>
</protein>
<keyword evidence="4" id="KW-0597">Phosphoprotein</keyword>
<evidence type="ECO:0008006" key="14">
    <source>
        <dbReference type="Google" id="ProtNLM"/>
    </source>
</evidence>
<feature type="compositionally biased region" description="Polar residues" evidence="8">
    <location>
        <begin position="1"/>
        <end position="14"/>
    </location>
</feature>
<dbReference type="Gene3D" id="1.20.1270.60">
    <property type="entry name" value="Arfaptin homology (AH) domain/BAR domain"/>
    <property type="match status" value="1"/>
</dbReference>
<dbReference type="SMART" id="SM00055">
    <property type="entry name" value="FCH"/>
    <property type="match status" value="1"/>
</dbReference>
<reference evidence="12" key="1">
    <citation type="submission" date="2020-11" db="EMBL/GenBank/DDBJ databases">
        <authorList>
            <consortium name="DOE Joint Genome Institute"/>
            <person name="Ahrendt S."/>
            <person name="Riley R."/>
            <person name="Andreopoulos W."/>
            <person name="Labutti K."/>
            <person name="Pangilinan J."/>
            <person name="Ruiz-Duenas F.J."/>
            <person name="Barrasa J.M."/>
            <person name="Sanchez-Garcia M."/>
            <person name="Camarero S."/>
            <person name="Miyauchi S."/>
            <person name="Serrano A."/>
            <person name="Linde D."/>
            <person name="Babiker R."/>
            <person name="Drula E."/>
            <person name="Ayuso-Fernandez I."/>
            <person name="Pacheco R."/>
            <person name="Padilla G."/>
            <person name="Ferreira P."/>
            <person name="Barriuso J."/>
            <person name="Kellner H."/>
            <person name="Castanera R."/>
            <person name="Alfaro M."/>
            <person name="Ramirez L."/>
            <person name="Pisabarro A.G."/>
            <person name="Kuo A."/>
            <person name="Tritt A."/>
            <person name="Lipzen A."/>
            <person name="He G."/>
            <person name="Yan M."/>
            <person name="Ng V."/>
            <person name="Cullen D."/>
            <person name="Martin F."/>
            <person name="Rosso M.-N."/>
            <person name="Henrissat B."/>
            <person name="Hibbett D."/>
            <person name="Martinez A.T."/>
            <person name="Grigoriev I.V."/>
        </authorList>
    </citation>
    <scope>NUCLEOTIDE SEQUENCE</scope>
    <source>
        <strain evidence="12">MF-IS2</strain>
    </source>
</reference>
<evidence type="ECO:0000256" key="5">
    <source>
        <dbReference type="ARBA" id="ARBA00023212"/>
    </source>
</evidence>
<name>A0A9P6C2Z8_9AGAR</name>
<dbReference type="PROSITE" id="PS50002">
    <property type="entry name" value="SH3"/>
    <property type="match status" value="1"/>
</dbReference>
<evidence type="ECO:0000256" key="1">
    <source>
        <dbReference type="ARBA" id="ARBA00004245"/>
    </source>
</evidence>
<organism evidence="12 13">
    <name type="scientific">Macrolepiota fuliginosa MF-IS2</name>
    <dbReference type="NCBI Taxonomy" id="1400762"/>
    <lineage>
        <taxon>Eukaryota</taxon>
        <taxon>Fungi</taxon>
        <taxon>Dikarya</taxon>
        <taxon>Basidiomycota</taxon>
        <taxon>Agaricomycotina</taxon>
        <taxon>Agaricomycetes</taxon>
        <taxon>Agaricomycetidae</taxon>
        <taxon>Agaricales</taxon>
        <taxon>Agaricineae</taxon>
        <taxon>Agaricaceae</taxon>
        <taxon>Macrolepiota</taxon>
    </lineage>
</organism>
<evidence type="ECO:0000313" key="12">
    <source>
        <dbReference type="EMBL" id="KAF9450111.1"/>
    </source>
</evidence>
<dbReference type="PRINTS" id="PR00452">
    <property type="entry name" value="SH3DOMAIN"/>
</dbReference>
<keyword evidence="3" id="KW-0963">Cytoplasm</keyword>
<dbReference type="GO" id="GO:0030036">
    <property type="term" value="P:actin cytoskeleton organization"/>
    <property type="evidence" value="ECO:0007669"/>
    <property type="project" value="UniProtKB-ARBA"/>
</dbReference>
<feature type="compositionally biased region" description="Pro residues" evidence="8">
    <location>
        <begin position="422"/>
        <end position="443"/>
    </location>
</feature>
<evidence type="ECO:0000256" key="7">
    <source>
        <dbReference type="PROSITE-ProRule" id="PRU01077"/>
    </source>
</evidence>
<dbReference type="EMBL" id="MU151112">
    <property type="protein sequence ID" value="KAF9450111.1"/>
    <property type="molecule type" value="Genomic_DNA"/>
</dbReference>
<feature type="domain" description="SH3" evidence="10">
    <location>
        <begin position="499"/>
        <end position="562"/>
    </location>
</feature>
<feature type="compositionally biased region" description="Low complexity" evidence="8">
    <location>
        <begin position="396"/>
        <end position="415"/>
    </location>
</feature>
<feature type="transmembrane region" description="Helical" evidence="9">
    <location>
        <begin position="477"/>
        <end position="504"/>
    </location>
</feature>
<evidence type="ECO:0000313" key="13">
    <source>
        <dbReference type="Proteomes" id="UP000807342"/>
    </source>
</evidence>
<dbReference type="PANTHER" id="PTHR23065">
    <property type="entry name" value="PROLINE-SERINE-THREONINE PHOSPHATASE INTERACTING PROTEIN 1"/>
    <property type="match status" value="1"/>
</dbReference>
<keyword evidence="5" id="KW-0206">Cytoskeleton</keyword>
<dbReference type="PROSITE" id="PS51741">
    <property type="entry name" value="F_BAR"/>
    <property type="match status" value="1"/>
</dbReference>
<evidence type="ECO:0000256" key="8">
    <source>
        <dbReference type="SAM" id="MobiDB-lite"/>
    </source>
</evidence>
<feature type="compositionally biased region" description="Low complexity" evidence="8">
    <location>
        <begin position="305"/>
        <end position="317"/>
    </location>
</feature>
<dbReference type="InterPro" id="IPR001452">
    <property type="entry name" value="SH3_domain"/>
</dbReference>
<dbReference type="Proteomes" id="UP000807342">
    <property type="component" value="Unassembled WGS sequence"/>
</dbReference>
<keyword evidence="13" id="KW-1185">Reference proteome</keyword>
<evidence type="ECO:0000256" key="3">
    <source>
        <dbReference type="ARBA" id="ARBA00022490"/>
    </source>
</evidence>
<dbReference type="InterPro" id="IPR031160">
    <property type="entry name" value="F_BAR_dom"/>
</dbReference>
<dbReference type="GO" id="GO:0120104">
    <property type="term" value="C:mitotic actomyosin contractile ring, proximal layer"/>
    <property type="evidence" value="ECO:0007669"/>
    <property type="project" value="TreeGrafter"/>
</dbReference>
<feature type="compositionally biased region" description="Polar residues" evidence="8">
    <location>
        <begin position="455"/>
        <end position="469"/>
    </location>
</feature>
<feature type="domain" description="F-BAR" evidence="11">
    <location>
        <begin position="33"/>
        <end position="286"/>
    </location>
</feature>
<dbReference type="PANTHER" id="PTHR23065:SF7">
    <property type="entry name" value="NOSTRIN, ISOFORM H"/>
    <property type="match status" value="1"/>
</dbReference>